<dbReference type="InterPro" id="IPR018060">
    <property type="entry name" value="HTH_AraC"/>
</dbReference>
<keyword evidence="1" id="KW-0805">Transcription regulation</keyword>
<dbReference type="SMART" id="SM00342">
    <property type="entry name" value="HTH_ARAC"/>
    <property type="match status" value="1"/>
</dbReference>
<dbReference type="EMBL" id="CP000927">
    <property type="protein sequence ID" value="ABZ72971.1"/>
    <property type="molecule type" value="Genomic_DNA"/>
</dbReference>
<gene>
    <name evidence="5" type="ordered locus">Caul_3845</name>
</gene>
<accession>B0SV81</accession>
<organism evidence="5">
    <name type="scientific">Caulobacter sp. (strain K31)</name>
    <dbReference type="NCBI Taxonomy" id="366602"/>
    <lineage>
        <taxon>Bacteria</taxon>
        <taxon>Pseudomonadati</taxon>
        <taxon>Pseudomonadota</taxon>
        <taxon>Alphaproteobacteria</taxon>
        <taxon>Caulobacterales</taxon>
        <taxon>Caulobacteraceae</taxon>
        <taxon>Caulobacter</taxon>
    </lineage>
</organism>
<dbReference type="InterPro" id="IPR011051">
    <property type="entry name" value="RmlC_Cupin_sf"/>
</dbReference>
<keyword evidence="3" id="KW-0804">Transcription</keyword>
<dbReference type="SUPFAM" id="SSF51182">
    <property type="entry name" value="RmlC-like cupins"/>
    <property type="match status" value="1"/>
</dbReference>
<dbReference type="PANTHER" id="PTHR43280:SF32">
    <property type="entry name" value="TRANSCRIPTIONAL REGULATORY PROTEIN"/>
    <property type="match status" value="1"/>
</dbReference>
<sequence>MQRAAVPSFFLFGEPLRTVEGKFLHLEALDDRTRPNDWNIRAHAHVDLNHVFHITSGAGVMYVDGEVIAFSAPCLVLAPSGVVHGFTYEVETTGSVLTIADSYLRDLTQREADFVGLFRRPCQLPLGPESRIAASLESLSRELVWTAPGGGAAVEAHLLSVLVETLRLLVHARTISPAVQGVQATLVARFRELIETQYRAGLSMEAYAQRLGVTVVRLRAACQKVAAASPLRLVQDRMMLEAKRALLYSNMTVAEVGYHLGFEDPAYFSRFFAKAEGVSPRRYRAEGSVTSPRRMVV</sequence>
<dbReference type="InterPro" id="IPR047264">
    <property type="entry name" value="Cupin_HpaA-like_N"/>
</dbReference>
<dbReference type="InterPro" id="IPR020449">
    <property type="entry name" value="Tscrpt_reg_AraC-type_HTH"/>
</dbReference>
<dbReference type="InterPro" id="IPR014710">
    <property type="entry name" value="RmlC-like_jellyroll"/>
</dbReference>
<dbReference type="GO" id="GO:0003700">
    <property type="term" value="F:DNA-binding transcription factor activity"/>
    <property type="evidence" value="ECO:0007669"/>
    <property type="project" value="InterPro"/>
</dbReference>
<reference evidence="5" key="1">
    <citation type="submission" date="2008-01" db="EMBL/GenBank/DDBJ databases">
        <title>Complete sequence of chromosome of Caulobacter sp. K31.</title>
        <authorList>
            <consortium name="US DOE Joint Genome Institute"/>
            <person name="Copeland A."/>
            <person name="Lucas S."/>
            <person name="Lapidus A."/>
            <person name="Barry K."/>
            <person name="Glavina del Rio T."/>
            <person name="Dalin E."/>
            <person name="Tice H."/>
            <person name="Pitluck S."/>
            <person name="Bruce D."/>
            <person name="Goodwin L."/>
            <person name="Thompson L.S."/>
            <person name="Brettin T."/>
            <person name="Detter J.C."/>
            <person name="Han C."/>
            <person name="Schmutz J."/>
            <person name="Larimer F."/>
            <person name="Land M."/>
            <person name="Hauser L."/>
            <person name="Kyrpides N."/>
            <person name="Kim E."/>
            <person name="Stephens C."/>
            <person name="Richardson P."/>
        </authorList>
    </citation>
    <scope>NUCLEOTIDE SEQUENCE [LARGE SCALE GENOMIC DNA]</scope>
    <source>
        <strain evidence="5">K31</strain>
    </source>
</reference>
<dbReference type="InterPro" id="IPR009057">
    <property type="entry name" value="Homeodomain-like_sf"/>
</dbReference>
<dbReference type="CDD" id="cd06999">
    <property type="entry name" value="cupin_HpaA-like_N"/>
    <property type="match status" value="1"/>
</dbReference>
<dbReference type="AlphaFoldDB" id="B0SV81"/>
<dbReference type="PANTHER" id="PTHR43280">
    <property type="entry name" value="ARAC-FAMILY TRANSCRIPTIONAL REGULATOR"/>
    <property type="match status" value="1"/>
</dbReference>
<name>B0SV81_CAUSK</name>
<dbReference type="STRING" id="366602.Caul_3845"/>
<evidence type="ECO:0000256" key="2">
    <source>
        <dbReference type="ARBA" id="ARBA00023125"/>
    </source>
</evidence>
<dbReference type="OrthoDB" id="9814125at2"/>
<dbReference type="KEGG" id="cak:Caul_3845"/>
<feature type="domain" description="HTH araC/xylS-type" evidence="4">
    <location>
        <begin position="188"/>
        <end position="286"/>
    </location>
</feature>
<evidence type="ECO:0000256" key="1">
    <source>
        <dbReference type="ARBA" id="ARBA00023015"/>
    </source>
</evidence>
<dbReference type="HOGENOM" id="CLU_000445_88_2_5"/>
<evidence type="ECO:0000313" key="5">
    <source>
        <dbReference type="EMBL" id="ABZ72971.1"/>
    </source>
</evidence>
<dbReference type="Gene3D" id="1.10.10.60">
    <property type="entry name" value="Homeodomain-like"/>
    <property type="match status" value="1"/>
</dbReference>
<protein>
    <submittedName>
        <fullName evidence="5">Transcriptional regulator, AraC family</fullName>
    </submittedName>
</protein>
<dbReference type="eggNOG" id="COG2207">
    <property type="taxonomic scope" value="Bacteria"/>
</dbReference>
<keyword evidence="2" id="KW-0238">DNA-binding</keyword>
<proteinExistence type="predicted"/>
<dbReference type="PROSITE" id="PS01124">
    <property type="entry name" value="HTH_ARAC_FAMILY_2"/>
    <property type="match status" value="1"/>
</dbReference>
<evidence type="ECO:0000256" key="3">
    <source>
        <dbReference type="ARBA" id="ARBA00023163"/>
    </source>
</evidence>
<dbReference type="SUPFAM" id="SSF46689">
    <property type="entry name" value="Homeodomain-like"/>
    <property type="match status" value="1"/>
</dbReference>
<evidence type="ECO:0000259" key="4">
    <source>
        <dbReference type="PROSITE" id="PS01124"/>
    </source>
</evidence>
<dbReference type="GO" id="GO:0043565">
    <property type="term" value="F:sequence-specific DNA binding"/>
    <property type="evidence" value="ECO:0007669"/>
    <property type="project" value="InterPro"/>
</dbReference>
<dbReference type="Gene3D" id="2.60.120.10">
    <property type="entry name" value="Jelly Rolls"/>
    <property type="match status" value="1"/>
</dbReference>
<dbReference type="Pfam" id="PF12833">
    <property type="entry name" value="HTH_18"/>
    <property type="match status" value="1"/>
</dbReference>
<dbReference type="PRINTS" id="PR00032">
    <property type="entry name" value="HTHARAC"/>
</dbReference>